<reference evidence="2" key="1">
    <citation type="journal article" date="2019" name="Int. J. Syst. Evol. Microbiol.">
        <title>The Global Catalogue of Microorganisms (GCM) 10K type strain sequencing project: providing services to taxonomists for standard genome sequencing and annotation.</title>
        <authorList>
            <consortium name="The Broad Institute Genomics Platform"/>
            <consortium name="The Broad Institute Genome Sequencing Center for Infectious Disease"/>
            <person name="Wu L."/>
            <person name="Ma J."/>
        </authorList>
    </citation>
    <scope>NUCLEOTIDE SEQUENCE [LARGE SCALE GENOMIC DNA]</scope>
    <source>
        <strain evidence="2">CCUG 30340</strain>
    </source>
</reference>
<accession>A0ABV9QQM5</accession>
<name>A0ABV9QQM5_9GAMM</name>
<proteinExistence type="predicted"/>
<sequence>MSTLSPSAAVSVAPPRPLRRAGALLLAVLFALLMADGAVARDNKKRNTLIGVGLGAVGGALLTNGDVWGTVGGAAAGGVIGNVLTKDRHDRRWDRRDYYDRRDRRDYYDRRDRHHHRR</sequence>
<dbReference type="EMBL" id="JBHSHD010000002">
    <property type="protein sequence ID" value="MFC4819067.1"/>
    <property type="molecule type" value="Genomic_DNA"/>
</dbReference>
<evidence type="ECO:0000313" key="2">
    <source>
        <dbReference type="Proteomes" id="UP001595886"/>
    </source>
</evidence>
<gene>
    <name evidence="1" type="ORF">ACFO6Q_01955</name>
</gene>
<organism evidence="1 2">
    <name type="scientific">Dokdonella ginsengisoli</name>
    <dbReference type="NCBI Taxonomy" id="363846"/>
    <lineage>
        <taxon>Bacteria</taxon>
        <taxon>Pseudomonadati</taxon>
        <taxon>Pseudomonadota</taxon>
        <taxon>Gammaproteobacteria</taxon>
        <taxon>Lysobacterales</taxon>
        <taxon>Rhodanobacteraceae</taxon>
        <taxon>Dokdonella</taxon>
    </lineage>
</organism>
<protein>
    <recommendedName>
        <fullName evidence="3">Glycine zipper 2TM domain-containing protein</fullName>
    </recommendedName>
</protein>
<evidence type="ECO:0008006" key="3">
    <source>
        <dbReference type="Google" id="ProtNLM"/>
    </source>
</evidence>
<dbReference type="Proteomes" id="UP001595886">
    <property type="component" value="Unassembled WGS sequence"/>
</dbReference>
<dbReference type="RefSeq" id="WP_380018805.1">
    <property type="nucleotide sequence ID" value="NZ_JBHSHD010000002.1"/>
</dbReference>
<comment type="caution">
    <text evidence="1">The sequence shown here is derived from an EMBL/GenBank/DDBJ whole genome shotgun (WGS) entry which is preliminary data.</text>
</comment>
<keyword evidence="2" id="KW-1185">Reference proteome</keyword>
<evidence type="ECO:0000313" key="1">
    <source>
        <dbReference type="EMBL" id="MFC4819067.1"/>
    </source>
</evidence>